<reference evidence="3" key="1">
    <citation type="submission" date="2021-01" db="EMBL/GenBank/DDBJ databases">
        <title>Caligus Genome Assembly.</title>
        <authorList>
            <person name="Gallardo-Escarate C."/>
        </authorList>
    </citation>
    <scope>NUCLEOTIDE SEQUENCE [LARGE SCALE GENOMIC DNA]</scope>
</reference>
<proteinExistence type="predicted"/>
<evidence type="ECO:0000313" key="2">
    <source>
        <dbReference type="EMBL" id="QQP35779.1"/>
    </source>
</evidence>
<dbReference type="AlphaFoldDB" id="A0A7T8GPY3"/>
<protein>
    <submittedName>
        <fullName evidence="2">Uncharacterized protein</fullName>
    </submittedName>
</protein>
<evidence type="ECO:0000256" key="1">
    <source>
        <dbReference type="SAM" id="MobiDB-lite"/>
    </source>
</evidence>
<evidence type="ECO:0000313" key="3">
    <source>
        <dbReference type="Proteomes" id="UP000595437"/>
    </source>
</evidence>
<name>A0A7T8GPY3_CALRO</name>
<feature type="compositionally biased region" description="Basic and acidic residues" evidence="1">
    <location>
        <begin position="24"/>
        <end position="34"/>
    </location>
</feature>
<accession>A0A7T8GPY3</accession>
<feature type="region of interest" description="Disordered" evidence="1">
    <location>
        <begin position="24"/>
        <end position="50"/>
    </location>
</feature>
<organism evidence="2 3">
    <name type="scientific">Caligus rogercresseyi</name>
    <name type="common">Sea louse</name>
    <dbReference type="NCBI Taxonomy" id="217165"/>
    <lineage>
        <taxon>Eukaryota</taxon>
        <taxon>Metazoa</taxon>
        <taxon>Ecdysozoa</taxon>
        <taxon>Arthropoda</taxon>
        <taxon>Crustacea</taxon>
        <taxon>Multicrustacea</taxon>
        <taxon>Hexanauplia</taxon>
        <taxon>Copepoda</taxon>
        <taxon>Siphonostomatoida</taxon>
        <taxon>Caligidae</taxon>
        <taxon>Caligus</taxon>
    </lineage>
</organism>
<gene>
    <name evidence="2" type="ORF">FKW44_020663</name>
</gene>
<sequence>MILMGSPASRLGGIDHCTTCRDHSRPEYHDRVPEDDWEALSQPEKSTRSA</sequence>
<dbReference type="EMBL" id="CP045904">
    <property type="protein sequence ID" value="QQP35779.1"/>
    <property type="molecule type" value="Genomic_DNA"/>
</dbReference>
<keyword evidence="3" id="KW-1185">Reference proteome</keyword>
<dbReference type="Proteomes" id="UP000595437">
    <property type="component" value="Chromosome 15"/>
</dbReference>